<protein>
    <submittedName>
        <fullName evidence="1">Filamentous hemagglutinin family outer membrane protein</fullName>
    </submittedName>
</protein>
<reference evidence="1 2" key="3">
    <citation type="journal article" date="2012" name="J. Bacteriol.">
        <title>Genome Sequence of Paenibacillus terrae HPL-003, a Xylanase-Producing Bacterium Isolated from Soil Found in Forest Residue.</title>
        <authorList>
            <person name="Shin S.H."/>
            <person name="Kim S."/>
            <person name="Kim J.Y."/>
            <person name="Song H.Y."/>
            <person name="Cho S.J."/>
            <person name="Kim D.R."/>
            <person name="Lee K.I."/>
            <person name="Lim H.K."/>
            <person name="Park N.J."/>
            <person name="Hwang I.T."/>
            <person name="Yang K.S."/>
        </authorList>
    </citation>
    <scope>NUCLEOTIDE SEQUENCE [LARGE SCALE GENOMIC DNA]</scope>
    <source>
        <strain evidence="1 2">HPL-003</strain>
    </source>
</reference>
<dbReference type="AlphaFoldDB" id="G7W4B2"/>
<name>G7W4B2_PAETH</name>
<reference evidence="2" key="1">
    <citation type="submission" date="2011-11" db="EMBL/GenBank/DDBJ databases">
        <title>Complete sequence of Paenibacillus terrae HPL-003.</title>
        <authorList>
            <person name="Shin S.H."/>
            <person name="Kim S."/>
            <person name="Kim J.Y."/>
        </authorList>
    </citation>
    <scope>NUCLEOTIDE SEQUENCE [LARGE SCALE GENOMIC DNA]</scope>
    <source>
        <strain evidence="2">HPL-003</strain>
    </source>
</reference>
<dbReference type="eggNOG" id="COG5492">
    <property type="taxonomic scope" value="Bacteria"/>
</dbReference>
<dbReference type="STRING" id="985665.HPL003_14995"/>
<organism evidence="1 2">
    <name type="scientific">Paenibacillus terrae (strain HPL-003)</name>
    <dbReference type="NCBI Taxonomy" id="985665"/>
    <lineage>
        <taxon>Bacteria</taxon>
        <taxon>Bacillati</taxon>
        <taxon>Bacillota</taxon>
        <taxon>Bacilli</taxon>
        <taxon>Bacillales</taxon>
        <taxon>Paenibacillaceae</taxon>
        <taxon>Paenibacillus</taxon>
    </lineage>
</organism>
<evidence type="ECO:0000313" key="1">
    <source>
        <dbReference type="EMBL" id="AET59750.1"/>
    </source>
</evidence>
<reference key="2">
    <citation type="submission" date="2011-11" db="EMBL/GenBank/DDBJ databases">
        <authorList>
            <person name="Shin S.H."/>
            <person name="Kim S."/>
            <person name="Kim J.Y."/>
        </authorList>
    </citation>
    <scope>NUCLEOTIDE SEQUENCE</scope>
    <source>
        <strain>HPL-003</strain>
    </source>
</reference>
<gene>
    <name evidence="1" type="ordered locus">HPL003_14995</name>
</gene>
<dbReference type="OrthoDB" id="185675at2"/>
<evidence type="ECO:0000313" key="2">
    <source>
        <dbReference type="Proteomes" id="UP000005876"/>
    </source>
</evidence>
<dbReference type="HOGENOM" id="CLU_013979_0_0_9"/>
<dbReference type="KEGG" id="pta:HPL003_14995"/>
<dbReference type="Gene3D" id="2.160.20.110">
    <property type="match status" value="2"/>
</dbReference>
<dbReference type="Proteomes" id="UP000005876">
    <property type="component" value="Chromosome"/>
</dbReference>
<dbReference type="EMBL" id="CP003107">
    <property type="protein sequence ID" value="AET59750.1"/>
    <property type="molecule type" value="Genomic_DNA"/>
</dbReference>
<sequence length="926" mass="102158">MAGSVIRNYTIEVDKINKKSVFSIYPYPVEVLTPNGWENIQEEFEELQAKNLDDNYTLTPDEEQMHQEYKQLADSFYENKIASTIILDTVDPTGIDVVGRDRVQHVLDAETREQIPFGREFAYVHGASNLSGTIILPYDDYSDVYVVSDTDEDGIAELTYVKTKEETDGIRPYYEKVEGQTYIYVDHFSGGGGTQADPYIVSTEQDLDDVRKKPGAWYMQDRDIVMGSFQSGEGFTPIGSENSSRFTGVYDGNGYSIKSVYMNQDRNFVGLFGYTLSATIRNVRLIDPSISNKKAYTGALIGFAYNTSIYNCNIISGVVEGQGTYVGGLIGQLYQYNNNYTGSSILNYLYNYKCSVRSANNIAGGLIGDVSRQSGGISVAYCYSTGKVEDITLARERTNIGGFIGSTNIASAITNCYWDIEASGVQTSAAGVGKFTSELKAASTFENWDFANYWYMSQDYNGGYPEHRQFIRYQSGTGTKENPYIILTEFDLSQMRWFRNESYFKFEDDIKMTQSQANDGFYPIGFNLTGKESYFKGYVDGGGRCVANLFIYRPNDQFVSLFGYMMGGWIKNLDIIDCNVTGYHYTTAFAGQLSKSTISNCHTDTFSYCKVTSKGNHGAGLVGQVTTDGIVEDCSVNVTVVGVSYTGVFAGYLTGNGIIRRCCASGKGESTGDYLGGFLGYGNGSSILEDCWTDAELNGVTVGGFGGNTATLTVKRCLALGKAFASSALNGFIYSGSGAFSDNYFDKELYKIASGTGGSGLTTREMKYRGTYSNTAWNFDDIWIMDPKYNDGYPALRKLLPLDLPLLGFRNEFGKYYTDNAGERLRYLEFGTLVASQTSSPKPVWLQNNADFPVNQLKAWVDSTTVAKGMEIDLSMSDTPFLPAQELAFNGTLAKGGAEKFYVRIKSDIAVKTGGTFDLRAKASPM</sequence>
<accession>G7W4B2</accession>
<proteinExistence type="predicted"/>
<dbReference type="RefSeq" id="WP_014280472.1">
    <property type="nucleotide sequence ID" value="NC_016641.1"/>
</dbReference>